<dbReference type="PANTHER" id="PTHR33112:SF10">
    <property type="entry name" value="TOL"/>
    <property type="match status" value="1"/>
</dbReference>
<dbReference type="PANTHER" id="PTHR33112">
    <property type="entry name" value="DOMAIN PROTEIN, PUTATIVE-RELATED"/>
    <property type="match status" value="1"/>
</dbReference>
<dbReference type="OrthoDB" id="3486565at2759"/>
<name>A0A6A6DRN1_9PEZI</name>
<evidence type="ECO:0000313" key="1">
    <source>
        <dbReference type="EMBL" id="KAF2182277.1"/>
    </source>
</evidence>
<reference evidence="1" key="1">
    <citation type="journal article" date="2020" name="Stud. Mycol.">
        <title>101 Dothideomycetes genomes: a test case for predicting lifestyles and emergence of pathogens.</title>
        <authorList>
            <person name="Haridas S."/>
            <person name="Albert R."/>
            <person name="Binder M."/>
            <person name="Bloem J."/>
            <person name="Labutti K."/>
            <person name="Salamov A."/>
            <person name="Andreopoulos B."/>
            <person name="Baker S."/>
            <person name="Barry K."/>
            <person name="Bills G."/>
            <person name="Bluhm B."/>
            <person name="Cannon C."/>
            <person name="Castanera R."/>
            <person name="Culley D."/>
            <person name="Daum C."/>
            <person name="Ezra D."/>
            <person name="Gonzalez J."/>
            <person name="Henrissat B."/>
            <person name="Kuo A."/>
            <person name="Liang C."/>
            <person name="Lipzen A."/>
            <person name="Lutzoni F."/>
            <person name="Magnuson J."/>
            <person name="Mondo S."/>
            <person name="Nolan M."/>
            <person name="Ohm R."/>
            <person name="Pangilinan J."/>
            <person name="Park H.-J."/>
            <person name="Ramirez L."/>
            <person name="Alfaro M."/>
            <person name="Sun H."/>
            <person name="Tritt A."/>
            <person name="Yoshinaga Y."/>
            <person name="Zwiers L.-H."/>
            <person name="Turgeon B."/>
            <person name="Goodwin S."/>
            <person name="Spatafora J."/>
            <person name="Crous P."/>
            <person name="Grigoriev I."/>
        </authorList>
    </citation>
    <scope>NUCLEOTIDE SEQUENCE</scope>
    <source>
        <strain evidence="1">CBS 207.26</strain>
    </source>
</reference>
<dbReference type="Proteomes" id="UP000800200">
    <property type="component" value="Unassembled WGS sequence"/>
</dbReference>
<dbReference type="AlphaFoldDB" id="A0A6A6DRN1"/>
<dbReference type="EMBL" id="ML994649">
    <property type="protein sequence ID" value="KAF2182277.1"/>
    <property type="molecule type" value="Genomic_DNA"/>
</dbReference>
<accession>A0A6A6DRN1</accession>
<organism evidence="1 2">
    <name type="scientific">Zopfia rhizophila CBS 207.26</name>
    <dbReference type="NCBI Taxonomy" id="1314779"/>
    <lineage>
        <taxon>Eukaryota</taxon>
        <taxon>Fungi</taxon>
        <taxon>Dikarya</taxon>
        <taxon>Ascomycota</taxon>
        <taxon>Pezizomycotina</taxon>
        <taxon>Dothideomycetes</taxon>
        <taxon>Dothideomycetes incertae sedis</taxon>
        <taxon>Zopfiaceae</taxon>
        <taxon>Zopfia</taxon>
    </lineage>
</organism>
<sequence>MQQNVVSLRAFNLWNDLIREYTKCALTRQSDKLIAISGLARFFHDTTRDEYVAGLWRSRLVEHLDWRVYKPAAKIASEYRAPSWSWASLDGPVRPQGLSARTNMHVSILDVQVQGSSPDSMGQVLGGHIKLSGIITQATCRATQDTVVVY</sequence>
<keyword evidence="2" id="KW-1185">Reference proteome</keyword>
<gene>
    <name evidence="1" type="ORF">K469DRAFT_712902</name>
</gene>
<proteinExistence type="predicted"/>
<evidence type="ECO:0008006" key="3">
    <source>
        <dbReference type="Google" id="ProtNLM"/>
    </source>
</evidence>
<protein>
    <recommendedName>
        <fullName evidence="3">Heterokaryon incompatibility domain-containing protein</fullName>
    </recommendedName>
</protein>
<evidence type="ECO:0000313" key="2">
    <source>
        <dbReference type="Proteomes" id="UP000800200"/>
    </source>
</evidence>